<keyword evidence="2" id="KW-0472">Membrane</keyword>
<feature type="region of interest" description="Disordered" evidence="1">
    <location>
        <begin position="368"/>
        <end position="388"/>
    </location>
</feature>
<dbReference type="EMBL" id="JAZGQO010000010">
    <property type="protein sequence ID" value="KAK6176079.1"/>
    <property type="molecule type" value="Genomic_DNA"/>
</dbReference>
<feature type="region of interest" description="Disordered" evidence="1">
    <location>
        <begin position="282"/>
        <end position="305"/>
    </location>
</feature>
<evidence type="ECO:0000256" key="2">
    <source>
        <dbReference type="SAM" id="Phobius"/>
    </source>
</evidence>
<comment type="caution">
    <text evidence="3">The sequence shown here is derived from an EMBL/GenBank/DDBJ whole genome shotgun (WGS) entry which is preliminary data.</text>
</comment>
<protein>
    <submittedName>
        <fullName evidence="3">Uncharacterized protein</fullName>
    </submittedName>
</protein>
<evidence type="ECO:0000313" key="3">
    <source>
        <dbReference type="EMBL" id="KAK6176079.1"/>
    </source>
</evidence>
<evidence type="ECO:0000256" key="1">
    <source>
        <dbReference type="SAM" id="MobiDB-lite"/>
    </source>
</evidence>
<evidence type="ECO:0000313" key="4">
    <source>
        <dbReference type="Proteomes" id="UP001347796"/>
    </source>
</evidence>
<feature type="transmembrane region" description="Helical" evidence="2">
    <location>
        <begin position="6"/>
        <end position="29"/>
    </location>
</feature>
<dbReference type="Proteomes" id="UP001347796">
    <property type="component" value="Unassembled WGS sequence"/>
</dbReference>
<keyword evidence="2" id="KW-0812">Transmembrane</keyword>
<reference evidence="3 4" key="1">
    <citation type="submission" date="2024-01" db="EMBL/GenBank/DDBJ databases">
        <title>The genome of the rayed Mediterranean limpet Patella caerulea (Linnaeus, 1758).</title>
        <authorList>
            <person name="Anh-Thu Weber A."/>
            <person name="Halstead-Nussloch G."/>
        </authorList>
    </citation>
    <scope>NUCLEOTIDE SEQUENCE [LARGE SCALE GENOMIC DNA]</scope>
    <source>
        <strain evidence="3">AATW-2023a</strain>
        <tissue evidence="3">Whole specimen</tissue>
    </source>
</reference>
<organism evidence="3 4">
    <name type="scientific">Patella caerulea</name>
    <name type="common">Rayed Mediterranean limpet</name>
    <dbReference type="NCBI Taxonomy" id="87958"/>
    <lineage>
        <taxon>Eukaryota</taxon>
        <taxon>Metazoa</taxon>
        <taxon>Spiralia</taxon>
        <taxon>Lophotrochozoa</taxon>
        <taxon>Mollusca</taxon>
        <taxon>Gastropoda</taxon>
        <taxon>Patellogastropoda</taxon>
        <taxon>Patelloidea</taxon>
        <taxon>Patellidae</taxon>
        <taxon>Patella</taxon>
    </lineage>
</organism>
<proteinExistence type="predicted"/>
<gene>
    <name evidence="3" type="ORF">SNE40_014434</name>
</gene>
<dbReference type="AlphaFoldDB" id="A0AAN8JGX2"/>
<keyword evidence="2" id="KW-1133">Transmembrane helix</keyword>
<keyword evidence="4" id="KW-1185">Reference proteome</keyword>
<name>A0AAN8JGX2_PATCE</name>
<feature type="compositionally biased region" description="Low complexity" evidence="1">
    <location>
        <begin position="368"/>
        <end position="383"/>
    </location>
</feature>
<sequence length="454" mass="49963">MERSWLWTHYAIFIVNVILLTANLANCFVWDRRHFLNSLDPEKIYKVHQFIKQADKLKHSNQPLYTFWRRRRNSLSSTLPNYLIKDGRLSTLKKIEQLLKDKIRFHSNEVFAKSDVYSKSTVPYYKKYHEFLPAHTENITKSFHKISELSHIYVNDERTLHKSFDFNPPFKGQGTIKNNYDIEESSDNWPYLESSVIEKHMSEGDIDSRQGLKTYQGFPSIPRNPVSEFTDGSLLGQSKFLNSEKGLFLTSPPLSDTFDRQAGLSGGFETLGLADPQIQSDEGFTGGELTNAGASHSGGSTGGEFIGGSFVDTSGSWGSIPDSGDTGFEGVGFGNTGADSGFTDNGFSDIAFTNSRSTSQAVIESSASSWSDGGFGDFGQSNGPTTGGAGFVNDGSQCEGIDTRTCLTDAQCVCYGFYHCSNSLCTVIGSAASGTPTTQDDTWHEVPMEAFAGR</sequence>
<accession>A0AAN8JGX2</accession>